<name>A0ABV6L5P4_9SPHI</name>
<comment type="caution">
    <text evidence="3">The sequence shown here is derived from an EMBL/GenBank/DDBJ whole genome shotgun (WGS) entry which is preliminary data.</text>
</comment>
<keyword evidence="1" id="KW-0732">Signal</keyword>
<proteinExistence type="predicted"/>
<feature type="chain" id="PRO_5045572756" evidence="1">
    <location>
        <begin position="24"/>
        <end position="410"/>
    </location>
</feature>
<dbReference type="Proteomes" id="UP001589828">
    <property type="component" value="Unassembled WGS sequence"/>
</dbReference>
<reference evidence="3 4" key="1">
    <citation type="submission" date="2024-09" db="EMBL/GenBank/DDBJ databases">
        <authorList>
            <person name="Sun Q."/>
            <person name="Mori K."/>
        </authorList>
    </citation>
    <scope>NUCLEOTIDE SEQUENCE [LARGE SCALE GENOMIC DNA]</scope>
    <source>
        <strain evidence="3 4">NCAIM B.02415</strain>
    </source>
</reference>
<evidence type="ECO:0000259" key="2">
    <source>
        <dbReference type="Pfam" id="PF18329"/>
    </source>
</evidence>
<protein>
    <submittedName>
        <fullName evidence="3">Glycan-binding surface protein</fullName>
    </submittedName>
</protein>
<dbReference type="Pfam" id="PF18329">
    <property type="entry name" value="SGBP_B_XBD"/>
    <property type="match status" value="1"/>
</dbReference>
<dbReference type="InterPro" id="IPR014756">
    <property type="entry name" value="Ig_E-set"/>
</dbReference>
<dbReference type="SUPFAM" id="SSF81296">
    <property type="entry name" value="E set domains"/>
    <property type="match status" value="1"/>
</dbReference>
<keyword evidence="4" id="KW-1185">Reference proteome</keyword>
<evidence type="ECO:0000313" key="3">
    <source>
        <dbReference type="EMBL" id="MFC0514751.1"/>
    </source>
</evidence>
<dbReference type="RefSeq" id="WP_377022594.1">
    <property type="nucleotide sequence ID" value="NZ_JBHLTS010000021.1"/>
</dbReference>
<dbReference type="EMBL" id="JBHLTS010000021">
    <property type="protein sequence ID" value="MFC0514751.1"/>
    <property type="molecule type" value="Genomic_DNA"/>
</dbReference>
<feature type="signal peptide" evidence="1">
    <location>
        <begin position="1"/>
        <end position="23"/>
    </location>
</feature>
<dbReference type="InterPro" id="IPR013783">
    <property type="entry name" value="Ig-like_fold"/>
</dbReference>
<feature type="domain" description="Surface glycan-binding protein B xyloglucan binding" evidence="2">
    <location>
        <begin position="220"/>
        <end position="406"/>
    </location>
</feature>
<dbReference type="Gene3D" id="2.60.40.10">
    <property type="entry name" value="Immunoglobulins"/>
    <property type="match status" value="2"/>
</dbReference>
<dbReference type="InterPro" id="IPR040475">
    <property type="entry name" value="SGBP_B_XBD"/>
</dbReference>
<gene>
    <name evidence="3" type="ORF">ACFFGT_11100</name>
</gene>
<evidence type="ECO:0000256" key="1">
    <source>
        <dbReference type="SAM" id="SignalP"/>
    </source>
</evidence>
<sequence length="410" mass="43479">MKKSNYHIKSCLLLALLATIVFIQSGCKKDASSSSKGTPVITAIRNYVAHPGDSLLTSVGTGQWVVISGKNLKGALAINFDGVKASFNDAWFSDTSAIALIPAVIAFPSVPSDKLNTIQYITNHGQTTFSFPIVAPAPTISGISDESANPGDSVKINGLSFFFIKSVNYGGVDITSYKPSNDGTSISLAVPAGLTKGGPVTVTTKSGTATTTYNVHDFVTGVFCNWDNINTYPWGSDTQNSSADFPGNTGYYNVLTATNLTPFDNAWYNGGRGVNMNGAQWVPAADIGASLDSYAVKFEISVPKTTPWVNGTIYVAVNYGFTYIATYAPWKNASGSSTPFTTTGWQTVTIPLSSFRTNNGTGTQVASITDLIGASGNNGMNIWYMNDGATPVKSFKMAIDNIRVVKIKLK</sequence>
<organism evidence="3 4">
    <name type="scientific">Mucilaginibacter angelicae</name>
    <dbReference type="NCBI Taxonomy" id="869718"/>
    <lineage>
        <taxon>Bacteria</taxon>
        <taxon>Pseudomonadati</taxon>
        <taxon>Bacteroidota</taxon>
        <taxon>Sphingobacteriia</taxon>
        <taxon>Sphingobacteriales</taxon>
        <taxon>Sphingobacteriaceae</taxon>
        <taxon>Mucilaginibacter</taxon>
    </lineage>
</organism>
<accession>A0ABV6L5P4</accession>
<evidence type="ECO:0000313" key="4">
    <source>
        <dbReference type="Proteomes" id="UP001589828"/>
    </source>
</evidence>